<dbReference type="Proteomes" id="UP000076555">
    <property type="component" value="Unassembled WGS sequence"/>
</dbReference>
<keyword evidence="1" id="KW-0812">Transmembrane</keyword>
<protein>
    <recommendedName>
        <fullName evidence="4">Succinoglycan biosynthesis protein exoi</fullName>
    </recommendedName>
</protein>
<keyword evidence="1" id="KW-1133">Transmembrane helix</keyword>
<evidence type="ECO:0000256" key="1">
    <source>
        <dbReference type="SAM" id="Phobius"/>
    </source>
</evidence>
<dbReference type="OrthoDB" id="9800919at2"/>
<comment type="caution">
    <text evidence="2">The sequence shown here is derived from an EMBL/GenBank/DDBJ whole genome shotgun (WGS) entry which is preliminary data.</text>
</comment>
<dbReference type="EMBL" id="LWAJ01000001">
    <property type="protein sequence ID" value="KZL51835.1"/>
    <property type="molecule type" value="Genomic_DNA"/>
</dbReference>
<evidence type="ECO:0000313" key="2">
    <source>
        <dbReference type="EMBL" id="KZL51835.1"/>
    </source>
</evidence>
<feature type="transmembrane region" description="Helical" evidence="1">
    <location>
        <begin position="6"/>
        <end position="25"/>
    </location>
</feature>
<evidence type="ECO:0008006" key="4">
    <source>
        <dbReference type="Google" id="ProtNLM"/>
    </source>
</evidence>
<organism evidence="2 3">
    <name type="scientific">Nodularia spumigena CENA596</name>
    <dbReference type="NCBI Taxonomy" id="1819295"/>
    <lineage>
        <taxon>Bacteria</taxon>
        <taxon>Bacillati</taxon>
        <taxon>Cyanobacteriota</taxon>
        <taxon>Cyanophyceae</taxon>
        <taxon>Nostocales</taxon>
        <taxon>Nodulariaceae</taxon>
        <taxon>Nodularia</taxon>
    </lineage>
</organism>
<keyword evidence="1" id="KW-0472">Membrane</keyword>
<reference evidence="2 3" key="1">
    <citation type="submission" date="2016-04" db="EMBL/GenBank/DDBJ databases">
        <title>Draft Genome Assembly of the Bloom-forming Cyanobacterium Nodularia spumigena Strain CENA596 in Shrimp Production Ponds.</title>
        <authorList>
            <person name="Popin R.V."/>
            <person name="Rigonato J."/>
            <person name="Abreu V.A."/>
            <person name="Andreote A.P."/>
            <person name="Silveira S.B."/>
            <person name="Odebrecht C."/>
            <person name="Fiore M.F."/>
        </authorList>
    </citation>
    <scope>NUCLEOTIDE SEQUENCE [LARGE SCALE GENOMIC DNA]</scope>
    <source>
        <strain evidence="2 3">CENA596</strain>
    </source>
</reference>
<accession>A0A161VWM7</accession>
<proteinExistence type="predicted"/>
<sequence length="99" mass="10822">MEPVINKGLGSTVFIMGIVVVLALLTMKSSPRSSASVIASIKTPKCTIKGNISMKTGSKIYHLPGMKYYESTVINPAVGERWFCTESEALANGWRKSRR</sequence>
<evidence type="ECO:0000313" key="3">
    <source>
        <dbReference type="Proteomes" id="UP000076555"/>
    </source>
</evidence>
<dbReference type="RefSeq" id="WP_063871026.1">
    <property type="nucleotide sequence ID" value="NZ_CAWMRI010000001.1"/>
</dbReference>
<name>A0A161VWM7_NODSP</name>
<gene>
    <name evidence="2" type="ORF">A2T98_00035</name>
</gene>
<dbReference type="AlphaFoldDB" id="A0A161VWM7"/>